<dbReference type="AlphaFoldDB" id="A0A927PYT8"/>
<dbReference type="SMART" id="SM00701">
    <property type="entry name" value="PGRP"/>
    <property type="match status" value="1"/>
</dbReference>
<dbReference type="Pfam" id="PF01510">
    <property type="entry name" value="Amidase_2"/>
    <property type="match status" value="1"/>
</dbReference>
<evidence type="ECO:0000256" key="1">
    <source>
        <dbReference type="ARBA" id="ARBA00007553"/>
    </source>
</evidence>
<dbReference type="GO" id="GO:0008745">
    <property type="term" value="F:N-acetylmuramoyl-L-alanine amidase activity"/>
    <property type="evidence" value="ECO:0007669"/>
    <property type="project" value="InterPro"/>
</dbReference>
<proteinExistence type="inferred from homology"/>
<dbReference type="PANTHER" id="PTHR11022">
    <property type="entry name" value="PEPTIDOGLYCAN RECOGNITION PROTEIN"/>
    <property type="match status" value="1"/>
</dbReference>
<evidence type="ECO:0000313" key="5">
    <source>
        <dbReference type="EMBL" id="MBD8868903.1"/>
    </source>
</evidence>
<evidence type="ECO:0000259" key="3">
    <source>
        <dbReference type="SMART" id="SM00644"/>
    </source>
</evidence>
<sequence length="388" mass="41955">MPRLLGQSRSLPARAGVLLLSSTIALTGLGPAAHGMPAAPAAYRTAPIQLAAGDPGDPVRQATVRLGVGRLQAAGTGARTGRLGTAGFSQVALTWAGPDPDAEVRVRREQRWSGWMPLPELADGRPTTGRASDLLWVGSADGVQVRTASRTARDLELVLIDPGTLPSDDDAAPIAARTGTTEQAREAAPTRAPAPDLRGRPSWGADGSWRNGKPVYMKRIKQVHLHHTATANDYSRSEVPGLIRGMYRYHTQTLGWFDIGYNFLVDRFGRAWVGRSGGHAKRVRGAHTLGFNHASTGIALIGTDRAWKKAKTTIVRLAAWKLDKEGRDADVRVSIRSKGSDKYPSGRVVRLPAIDGHRDTNDTACPGTRLYDRLPGIRSRSQRRIDRF</sequence>
<comment type="similarity">
    <text evidence="1">Belongs to the N-acetylmuramoyl-L-alanine amidase 2 family.</text>
</comment>
<evidence type="ECO:0000259" key="4">
    <source>
        <dbReference type="SMART" id="SM00701"/>
    </source>
</evidence>
<feature type="domain" description="Peptidoglycan recognition protein family" evidence="4">
    <location>
        <begin position="195"/>
        <end position="340"/>
    </location>
</feature>
<dbReference type="InterPro" id="IPR015510">
    <property type="entry name" value="PGRP"/>
</dbReference>
<evidence type="ECO:0000313" key="6">
    <source>
        <dbReference type="Proteomes" id="UP000616839"/>
    </source>
</evidence>
<reference evidence="5" key="1">
    <citation type="submission" date="2020-09" db="EMBL/GenBank/DDBJ databases">
        <title>Nocardioides sp. strain MJB4 16S ribosomal RNA gene Genome sequencing and assembly.</title>
        <authorList>
            <person name="Kim I."/>
        </authorList>
    </citation>
    <scope>NUCLEOTIDE SEQUENCE</scope>
    <source>
        <strain evidence="5">MJB4</strain>
    </source>
</reference>
<dbReference type="Gene3D" id="3.40.80.10">
    <property type="entry name" value="Peptidoglycan recognition protein-like"/>
    <property type="match status" value="1"/>
</dbReference>
<evidence type="ECO:0000256" key="2">
    <source>
        <dbReference type="SAM" id="MobiDB-lite"/>
    </source>
</evidence>
<feature type="compositionally biased region" description="Low complexity" evidence="2">
    <location>
        <begin position="180"/>
        <end position="195"/>
    </location>
</feature>
<dbReference type="GO" id="GO:0009253">
    <property type="term" value="P:peptidoglycan catabolic process"/>
    <property type="evidence" value="ECO:0007669"/>
    <property type="project" value="InterPro"/>
</dbReference>
<dbReference type="InterPro" id="IPR036505">
    <property type="entry name" value="Amidase/PGRP_sf"/>
</dbReference>
<organism evidence="5 6">
    <name type="scientific">Nocardioides donggukensis</name>
    <dbReference type="NCBI Taxonomy" id="2774019"/>
    <lineage>
        <taxon>Bacteria</taxon>
        <taxon>Bacillati</taxon>
        <taxon>Actinomycetota</taxon>
        <taxon>Actinomycetes</taxon>
        <taxon>Propionibacteriales</taxon>
        <taxon>Nocardioidaceae</taxon>
        <taxon>Nocardioides</taxon>
    </lineage>
</organism>
<dbReference type="InterPro" id="IPR006619">
    <property type="entry name" value="PGRP_domain_met/bac"/>
</dbReference>
<gene>
    <name evidence="5" type="ORF">IE331_04625</name>
</gene>
<protein>
    <submittedName>
        <fullName evidence="5">N-acetylmuramoyl-L-alanine amidase</fullName>
    </submittedName>
</protein>
<dbReference type="PANTHER" id="PTHR11022:SF41">
    <property type="entry name" value="PEPTIDOGLYCAN-RECOGNITION PROTEIN LC-RELATED"/>
    <property type="match status" value="1"/>
</dbReference>
<keyword evidence="6" id="KW-1185">Reference proteome</keyword>
<accession>A0A927PYT8</accession>
<name>A0A927PYT8_9ACTN</name>
<dbReference type="EMBL" id="JACYXZ010000001">
    <property type="protein sequence ID" value="MBD8868903.1"/>
    <property type="molecule type" value="Genomic_DNA"/>
</dbReference>
<dbReference type="InterPro" id="IPR002502">
    <property type="entry name" value="Amidase_domain"/>
</dbReference>
<dbReference type="CDD" id="cd06583">
    <property type="entry name" value="PGRP"/>
    <property type="match status" value="1"/>
</dbReference>
<dbReference type="GO" id="GO:0008270">
    <property type="term" value="F:zinc ion binding"/>
    <property type="evidence" value="ECO:0007669"/>
    <property type="project" value="InterPro"/>
</dbReference>
<feature type="domain" description="N-acetylmuramoyl-L-alanine amidase" evidence="3">
    <location>
        <begin position="209"/>
        <end position="367"/>
    </location>
</feature>
<feature type="region of interest" description="Disordered" evidence="2">
    <location>
        <begin position="178"/>
        <end position="205"/>
    </location>
</feature>
<dbReference type="RefSeq" id="WP_192140914.1">
    <property type="nucleotide sequence ID" value="NZ_JACYXZ010000001.1"/>
</dbReference>
<comment type="caution">
    <text evidence="5">The sequence shown here is derived from an EMBL/GenBank/DDBJ whole genome shotgun (WGS) entry which is preliminary data.</text>
</comment>
<dbReference type="SUPFAM" id="SSF55846">
    <property type="entry name" value="N-acetylmuramoyl-L-alanine amidase-like"/>
    <property type="match status" value="1"/>
</dbReference>
<dbReference type="Proteomes" id="UP000616839">
    <property type="component" value="Unassembled WGS sequence"/>
</dbReference>
<dbReference type="SMART" id="SM00644">
    <property type="entry name" value="Ami_2"/>
    <property type="match status" value="1"/>
</dbReference>